<protein>
    <submittedName>
        <fullName evidence="1">Uncharacterized protein</fullName>
    </submittedName>
</protein>
<feature type="non-terminal residue" evidence="1">
    <location>
        <position position="1"/>
    </location>
</feature>
<gene>
    <name evidence="1" type="ORF">LCGC14_1585380</name>
</gene>
<accession>A0A0F9LFW2</accession>
<dbReference type="EMBL" id="LAZR01012525">
    <property type="protein sequence ID" value="KKM26375.1"/>
    <property type="molecule type" value="Genomic_DNA"/>
</dbReference>
<sequence length="34" mass="4131">MRRQHPKFQRKKAWAHINVIAEAQKKENENGKEE</sequence>
<comment type="caution">
    <text evidence="1">The sequence shown here is derived from an EMBL/GenBank/DDBJ whole genome shotgun (WGS) entry which is preliminary data.</text>
</comment>
<dbReference type="AlphaFoldDB" id="A0A0F9LFW2"/>
<organism evidence="1">
    <name type="scientific">marine sediment metagenome</name>
    <dbReference type="NCBI Taxonomy" id="412755"/>
    <lineage>
        <taxon>unclassified sequences</taxon>
        <taxon>metagenomes</taxon>
        <taxon>ecological metagenomes</taxon>
    </lineage>
</organism>
<name>A0A0F9LFW2_9ZZZZ</name>
<proteinExistence type="predicted"/>
<evidence type="ECO:0000313" key="1">
    <source>
        <dbReference type="EMBL" id="KKM26375.1"/>
    </source>
</evidence>
<reference evidence="1" key="1">
    <citation type="journal article" date="2015" name="Nature">
        <title>Complex archaea that bridge the gap between prokaryotes and eukaryotes.</title>
        <authorList>
            <person name="Spang A."/>
            <person name="Saw J.H."/>
            <person name="Jorgensen S.L."/>
            <person name="Zaremba-Niedzwiedzka K."/>
            <person name="Martijn J."/>
            <person name="Lind A.E."/>
            <person name="van Eijk R."/>
            <person name="Schleper C."/>
            <person name="Guy L."/>
            <person name="Ettema T.J."/>
        </authorList>
    </citation>
    <scope>NUCLEOTIDE SEQUENCE</scope>
</reference>